<proteinExistence type="predicted"/>
<dbReference type="AlphaFoldDB" id="A0A8H2XV07"/>
<reference evidence="3" key="1">
    <citation type="submission" date="2021-01" db="EMBL/GenBank/DDBJ databases">
        <authorList>
            <person name="Kaushik A."/>
        </authorList>
    </citation>
    <scope>NUCLEOTIDE SEQUENCE</scope>
    <source>
        <strain evidence="3">AG6-10EEA</strain>
    </source>
</reference>
<dbReference type="InterPro" id="IPR011009">
    <property type="entry name" value="Kinase-like_dom_sf"/>
</dbReference>
<evidence type="ECO:0000256" key="1">
    <source>
        <dbReference type="SAM" id="MobiDB-lite"/>
    </source>
</evidence>
<dbReference type="PROSITE" id="PS00108">
    <property type="entry name" value="PROTEIN_KINASE_ST"/>
    <property type="match status" value="1"/>
</dbReference>
<dbReference type="Gene3D" id="1.10.510.10">
    <property type="entry name" value="Transferase(Phosphotransferase) domain 1"/>
    <property type="match status" value="1"/>
</dbReference>
<dbReference type="SMART" id="SM00220">
    <property type="entry name" value="S_TKc"/>
    <property type="match status" value="1"/>
</dbReference>
<dbReference type="GO" id="GO:0004674">
    <property type="term" value="F:protein serine/threonine kinase activity"/>
    <property type="evidence" value="ECO:0007669"/>
    <property type="project" value="TreeGrafter"/>
</dbReference>
<dbReference type="GO" id="GO:0005524">
    <property type="term" value="F:ATP binding"/>
    <property type="evidence" value="ECO:0007669"/>
    <property type="project" value="InterPro"/>
</dbReference>
<dbReference type="PANTHER" id="PTHR44329">
    <property type="entry name" value="SERINE/THREONINE-PROTEIN KINASE TNNI3K-RELATED"/>
    <property type="match status" value="1"/>
</dbReference>
<evidence type="ECO:0000313" key="4">
    <source>
        <dbReference type="Proteomes" id="UP000663853"/>
    </source>
</evidence>
<feature type="domain" description="Protein kinase" evidence="2">
    <location>
        <begin position="495"/>
        <end position="760"/>
    </location>
</feature>
<dbReference type="InterPro" id="IPR008271">
    <property type="entry name" value="Ser/Thr_kinase_AS"/>
</dbReference>
<feature type="region of interest" description="Disordered" evidence="1">
    <location>
        <begin position="293"/>
        <end position="325"/>
    </location>
</feature>
<dbReference type="EMBL" id="CAJMXA010000535">
    <property type="protein sequence ID" value="CAE6434779.1"/>
    <property type="molecule type" value="Genomic_DNA"/>
</dbReference>
<dbReference type="InterPro" id="IPR051681">
    <property type="entry name" value="Ser/Thr_Kinases-Pseudokinases"/>
</dbReference>
<feature type="compositionally biased region" description="Pro residues" evidence="1">
    <location>
        <begin position="298"/>
        <end position="316"/>
    </location>
</feature>
<protein>
    <recommendedName>
        <fullName evidence="2">Protein kinase domain-containing protein</fullName>
    </recommendedName>
</protein>
<dbReference type="PANTHER" id="PTHR44329:SF214">
    <property type="entry name" value="PROTEIN KINASE DOMAIN-CONTAINING PROTEIN"/>
    <property type="match status" value="1"/>
</dbReference>
<comment type="caution">
    <text evidence="3">The sequence shown here is derived from an EMBL/GenBank/DDBJ whole genome shotgun (WGS) entry which is preliminary data.</text>
</comment>
<name>A0A8H2XV07_9AGAM</name>
<dbReference type="Pfam" id="PF00069">
    <property type="entry name" value="Pkinase"/>
    <property type="match status" value="1"/>
</dbReference>
<evidence type="ECO:0000259" key="2">
    <source>
        <dbReference type="PROSITE" id="PS50011"/>
    </source>
</evidence>
<dbReference type="Proteomes" id="UP000663853">
    <property type="component" value="Unassembled WGS sequence"/>
</dbReference>
<organism evidence="3 4">
    <name type="scientific">Rhizoctonia solani</name>
    <dbReference type="NCBI Taxonomy" id="456999"/>
    <lineage>
        <taxon>Eukaryota</taxon>
        <taxon>Fungi</taxon>
        <taxon>Dikarya</taxon>
        <taxon>Basidiomycota</taxon>
        <taxon>Agaricomycotina</taxon>
        <taxon>Agaricomycetes</taxon>
        <taxon>Cantharellales</taxon>
        <taxon>Ceratobasidiaceae</taxon>
        <taxon>Rhizoctonia</taxon>
    </lineage>
</organism>
<dbReference type="SUPFAM" id="SSF56112">
    <property type="entry name" value="Protein kinase-like (PK-like)"/>
    <property type="match status" value="1"/>
</dbReference>
<dbReference type="PROSITE" id="PS50011">
    <property type="entry name" value="PROTEIN_KINASE_DOM"/>
    <property type="match status" value="1"/>
</dbReference>
<gene>
    <name evidence="3" type="ORF">RDB_LOCUS28472</name>
</gene>
<accession>A0A8H2XV07</accession>
<dbReference type="InterPro" id="IPR000719">
    <property type="entry name" value="Prot_kinase_dom"/>
</dbReference>
<evidence type="ECO:0000313" key="3">
    <source>
        <dbReference type="EMBL" id="CAE6434779.1"/>
    </source>
</evidence>
<sequence>MLSSKTSVVLASNSEAQHKRRGDCTLVNLPVDENEIYKRRRMARLMREGAWYAPTTTYSKMAYSNYGIYPPVVVTSADDECQYYPNTLAHQGFGYGPAQAQWFQSAQPRVVDRMPTQDVRAYEGHISSRNLFPPRHDPGPILRQNLHVATDILPTSSPDMWSQGGSGVTLVQSPSSYLPPSPTVHGVPSIRRHKVAEITFDGVNYARVDLTRHSDPGAIRDDIISRLPPTARSFSSFDIFRTNPPGSVAALNDGELMLDIEHFGDDRATLKFLVRAIDGYSDSHLPTYARAATAPSSLNPPSPIHFPSPHLAPSPRSPIAGSDGWYGSDAPASGVSGYVHTPSRSSSNYSAYSPSINISMPIPMPAPSPMRQSVGPGAPAFPTPDYSVGYAPTPASSAPESSSAQPLSINPLQPKFRSNNATCKRPRPTSGCYGTTNLDGGIASGRDGGYQYGASKAAPRPKSVVIGGTMTTDEVLSHLYERGCENVANKLDESSISGNPVARGGGGDVYSGKFHTGKRVALKCIRLAIGNEDRSKLKRTAHELYVWSKCKHPNVLELIGVTHHRDQVAMVSPWVDGGDLLTFLRQHPGAGRYELCTQIVEGVAYLHSQTIVHGDIKGANVLISQGCVAKITDFGTSALKNYTLEFAATKTKPGLSIRWAAPEILENDADNSYEADVYALGMTILEAITGDLPYACIAKECAVVGQVLQKILPARPEVHILSDDLFGDHLWSLLCQCWTYEPRSRPTVNEVQQQMMSIVF</sequence>